<evidence type="ECO:0000313" key="2">
    <source>
        <dbReference type="EMBL" id="TKR82212.1"/>
    </source>
</evidence>
<reference evidence="2 3" key="2">
    <citation type="journal article" date="2019" name="G3 (Bethesda)">
        <title>Hybrid Assembly of the Genome of the Entomopathogenic Nematode Steinernema carpocapsae Identifies the X-Chromosome.</title>
        <authorList>
            <person name="Serra L."/>
            <person name="Macchietto M."/>
            <person name="Macias-Munoz A."/>
            <person name="McGill C.J."/>
            <person name="Rodriguez I.M."/>
            <person name="Rodriguez B."/>
            <person name="Murad R."/>
            <person name="Mortazavi A."/>
        </authorList>
    </citation>
    <scope>NUCLEOTIDE SEQUENCE [LARGE SCALE GENOMIC DNA]</scope>
    <source>
        <strain evidence="2 3">ALL</strain>
    </source>
</reference>
<dbReference type="Proteomes" id="UP000298663">
    <property type="component" value="Unassembled WGS sequence"/>
</dbReference>
<protein>
    <submittedName>
        <fullName evidence="2">Uncharacterized protein</fullName>
    </submittedName>
</protein>
<comment type="caution">
    <text evidence="2">The sequence shown here is derived from an EMBL/GenBank/DDBJ whole genome shotgun (WGS) entry which is preliminary data.</text>
</comment>
<dbReference type="EMBL" id="AZBU02000004">
    <property type="protein sequence ID" value="TKR82212.1"/>
    <property type="molecule type" value="Genomic_DNA"/>
</dbReference>
<evidence type="ECO:0000313" key="3">
    <source>
        <dbReference type="Proteomes" id="UP000298663"/>
    </source>
</evidence>
<name>A0A4U5NHL1_STECR</name>
<reference evidence="2 3" key="1">
    <citation type="journal article" date="2015" name="Genome Biol.">
        <title>Comparative genomics of Steinernema reveals deeply conserved gene regulatory networks.</title>
        <authorList>
            <person name="Dillman A.R."/>
            <person name="Macchietto M."/>
            <person name="Porter C.F."/>
            <person name="Rogers A."/>
            <person name="Williams B."/>
            <person name="Antoshechkin I."/>
            <person name="Lee M.M."/>
            <person name="Goodwin Z."/>
            <person name="Lu X."/>
            <person name="Lewis E.E."/>
            <person name="Goodrich-Blair H."/>
            <person name="Stock S.P."/>
            <person name="Adams B.J."/>
            <person name="Sternberg P.W."/>
            <person name="Mortazavi A."/>
        </authorList>
    </citation>
    <scope>NUCLEOTIDE SEQUENCE [LARGE SCALE GENOMIC DNA]</scope>
    <source>
        <strain evidence="2 3">ALL</strain>
    </source>
</reference>
<organism evidence="2 3">
    <name type="scientific">Steinernema carpocapsae</name>
    <name type="common">Entomopathogenic nematode</name>
    <dbReference type="NCBI Taxonomy" id="34508"/>
    <lineage>
        <taxon>Eukaryota</taxon>
        <taxon>Metazoa</taxon>
        <taxon>Ecdysozoa</taxon>
        <taxon>Nematoda</taxon>
        <taxon>Chromadorea</taxon>
        <taxon>Rhabditida</taxon>
        <taxon>Tylenchina</taxon>
        <taxon>Panagrolaimomorpha</taxon>
        <taxon>Strongyloidoidea</taxon>
        <taxon>Steinernematidae</taxon>
        <taxon>Steinernema</taxon>
    </lineage>
</organism>
<feature type="region of interest" description="Disordered" evidence="1">
    <location>
        <begin position="91"/>
        <end position="114"/>
    </location>
</feature>
<dbReference type="AlphaFoldDB" id="A0A4U5NHL1"/>
<proteinExistence type="predicted"/>
<accession>A0A4U5NHL1</accession>
<gene>
    <name evidence="2" type="ORF">L596_015969</name>
</gene>
<evidence type="ECO:0000256" key="1">
    <source>
        <dbReference type="SAM" id="MobiDB-lite"/>
    </source>
</evidence>
<sequence length="114" mass="11548">MAPAAPPEGLDISKIVGASLARPAERRSSWSRFGIVESLLKSSSVSSDPSGNRRRSWNPLSAVTGILGGGAENPLSAVTGILGGAPGILGSVARPPPTPPAASRSVPKNRLIES</sequence>
<keyword evidence="3" id="KW-1185">Reference proteome</keyword>